<dbReference type="InterPro" id="IPR035979">
    <property type="entry name" value="RBD_domain_sf"/>
</dbReference>
<evidence type="ECO:0000256" key="4">
    <source>
        <dbReference type="PROSITE-ProRule" id="PRU00176"/>
    </source>
</evidence>
<dbReference type="GO" id="GO:0006397">
    <property type="term" value="P:mRNA processing"/>
    <property type="evidence" value="ECO:0007669"/>
    <property type="project" value="UniProtKB-KW"/>
</dbReference>
<feature type="domain" description="RRM" evidence="6">
    <location>
        <begin position="155"/>
        <end position="235"/>
    </location>
</feature>
<name>A0A8J2S9G0_9STRA</name>
<feature type="compositionally biased region" description="Basic residues" evidence="5">
    <location>
        <begin position="8"/>
        <end position="32"/>
    </location>
</feature>
<dbReference type="Pfam" id="PF00076">
    <property type="entry name" value="RRM_1"/>
    <property type="match status" value="1"/>
</dbReference>
<evidence type="ECO:0000256" key="2">
    <source>
        <dbReference type="ARBA" id="ARBA00022884"/>
    </source>
</evidence>
<keyword evidence="1" id="KW-0507">mRNA processing</keyword>
<dbReference type="GO" id="GO:0008380">
    <property type="term" value="P:RNA splicing"/>
    <property type="evidence" value="ECO:0007669"/>
    <property type="project" value="UniProtKB-KW"/>
</dbReference>
<comment type="caution">
    <text evidence="7">The sequence shown here is derived from an EMBL/GenBank/DDBJ whole genome shotgun (WGS) entry which is preliminary data.</text>
</comment>
<dbReference type="OrthoDB" id="10266058at2759"/>
<dbReference type="Gene3D" id="3.30.70.330">
    <property type="match status" value="3"/>
</dbReference>
<dbReference type="InterPro" id="IPR000504">
    <property type="entry name" value="RRM_dom"/>
</dbReference>
<evidence type="ECO:0000256" key="5">
    <source>
        <dbReference type="SAM" id="MobiDB-lite"/>
    </source>
</evidence>
<feature type="region of interest" description="Disordered" evidence="5">
    <location>
        <begin position="513"/>
        <end position="554"/>
    </location>
</feature>
<evidence type="ECO:0000313" key="7">
    <source>
        <dbReference type="EMBL" id="CAH0367438.1"/>
    </source>
</evidence>
<dbReference type="SUPFAM" id="SSF54928">
    <property type="entry name" value="RNA-binding domain, RBD"/>
    <property type="match status" value="2"/>
</dbReference>
<dbReference type="GO" id="GO:0003723">
    <property type="term" value="F:RNA binding"/>
    <property type="evidence" value="ECO:0007669"/>
    <property type="project" value="UniProtKB-UniRule"/>
</dbReference>
<dbReference type="PROSITE" id="PS50102">
    <property type="entry name" value="RRM"/>
    <property type="match status" value="3"/>
</dbReference>
<dbReference type="SMART" id="SM00360">
    <property type="entry name" value="RRM"/>
    <property type="match status" value="3"/>
</dbReference>
<feature type="compositionally biased region" description="Pro residues" evidence="5">
    <location>
        <begin position="517"/>
        <end position="526"/>
    </location>
</feature>
<dbReference type="InterPro" id="IPR012677">
    <property type="entry name" value="Nucleotide-bd_a/b_plait_sf"/>
</dbReference>
<feature type="domain" description="RRM" evidence="6">
    <location>
        <begin position="266"/>
        <end position="343"/>
    </location>
</feature>
<protein>
    <recommendedName>
        <fullName evidence="6">RRM domain-containing protein</fullName>
    </recommendedName>
</protein>
<proteinExistence type="predicted"/>
<feature type="region of interest" description="Disordered" evidence="5">
    <location>
        <begin position="1"/>
        <end position="60"/>
    </location>
</feature>
<dbReference type="FunFam" id="3.30.70.330:FF:000097">
    <property type="entry name" value="U2 snRNP auxiliary factor large subunit"/>
    <property type="match status" value="1"/>
</dbReference>
<evidence type="ECO:0000256" key="1">
    <source>
        <dbReference type="ARBA" id="ARBA00022664"/>
    </source>
</evidence>
<accession>A0A8J2S9G0</accession>
<dbReference type="PANTHER" id="PTHR23139">
    <property type="entry name" value="RNA-BINDING PROTEIN"/>
    <property type="match status" value="1"/>
</dbReference>
<dbReference type="CDD" id="cd12232">
    <property type="entry name" value="RRM3_U2AF65"/>
    <property type="match status" value="1"/>
</dbReference>
<feature type="compositionally biased region" description="Basic and acidic residues" evidence="5">
    <location>
        <begin position="33"/>
        <end position="44"/>
    </location>
</feature>
<evidence type="ECO:0000313" key="8">
    <source>
        <dbReference type="Proteomes" id="UP000789595"/>
    </source>
</evidence>
<reference evidence="7" key="1">
    <citation type="submission" date="2021-11" db="EMBL/GenBank/DDBJ databases">
        <authorList>
            <consortium name="Genoscope - CEA"/>
            <person name="William W."/>
        </authorList>
    </citation>
    <scope>NUCLEOTIDE SEQUENCE</scope>
</reference>
<keyword evidence="2 4" id="KW-0694">RNA-binding</keyword>
<dbReference type="AlphaFoldDB" id="A0A8J2S9G0"/>
<organism evidence="7 8">
    <name type="scientific">Pelagomonas calceolata</name>
    <dbReference type="NCBI Taxonomy" id="35677"/>
    <lineage>
        <taxon>Eukaryota</taxon>
        <taxon>Sar</taxon>
        <taxon>Stramenopiles</taxon>
        <taxon>Ochrophyta</taxon>
        <taxon>Pelagophyceae</taxon>
        <taxon>Pelagomonadales</taxon>
        <taxon>Pelagomonadaceae</taxon>
        <taxon>Pelagomonas</taxon>
    </lineage>
</organism>
<feature type="region of interest" description="Disordered" evidence="5">
    <location>
        <begin position="469"/>
        <end position="488"/>
    </location>
</feature>
<evidence type="ECO:0000256" key="3">
    <source>
        <dbReference type="ARBA" id="ARBA00023187"/>
    </source>
</evidence>
<sequence>MGGDRRRRDSRSRSRGRRRRDRSRSRGRRRRRGDGMPDARPEEKRRRRRSDSSDDENIVGVPQGLSLTVVMRENPNLSVQEALAKLQIMKQMAGMNMAQSGQALAFQGALGAQLGGVASAPAVGGGGAAQGLALAAQSAATATATATLQSNKPKRELYVKNVPYGCTSQHVRAFLDAALTTCKPSCKGAISNCWVAEDGSTAFLELRSVEETDDLLKLDGIQWNEEELKLGRPKNYGDGLSQPLPTMGAFGAGNPASLNPLMARSNVLMLLNLPCFLEELDVKKLICPFGSLAEFNLLKDDTGAFKGAAVFKYEVDIAASNAIGGLNGRQLGDVKLVVQRVPPQMITTLMAPTKTGERPKPPPHDPEQRTRVVHLRNAVLEEDLQDDELYAELVDDVLTECGTYGDVDAVEIPRPDGDDKHEAQGSIFVRFGDELFAEQAIEAFADRSLNGKTILAGYYPEDLFKEKRFDSTPLPPVEPAPEAAAPSLEPSGGVLAAQAVAAGVAGIGGVAAAPPIVLAPPPPPPNGAGRGVDNRPAWMTETQQAPVAPVDDMD</sequence>
<dbReference type="Proteomes" id="UP000789595">
    <property type="component" value="Unassembled WGS sequence"/>
</dbReference>
<keyword evidence="3" id="KW-0508">mRNA splicing</keyword>
<dbReference type="EMBL" id="CAKKNE010000002">
    <property type="protein sequence ID" value="CAH0367438.1"/>
    <property type="molecule type" value="Genomic_DNA"/>
</dbReference>
<keyword evidence="8" id="KW-1185">Reference proteome</keyword>
<gene>
    <name evidence="7" type="ORF">PECAL_2P04590</name>
</gene>
<evidence type="ECO:0000259" key="6">
    <source>
        <dbReference type="PROSITE" id="PS50102"/>
    </source>
</evidence>
<feature type="domain" description="RRM" evidence="6">
    <location>
        <begin position="371"/>
        <end position="461"/>
    </location>
</feature>